<dbReference type="InterPro" id="IPR000620">
    <property type="entry name" value="EamA_dom"/>
</dbReference>
<keyword evidence="5 6" id="KW-0472">Membrane</keyword>
<evidence type="ECO:0000313" key="8">
    <source>
        <dbReference type="EMBL" id="AJE04253.1"/>
    </source>
</evidence>
<protein>
    <submittedName>
        <fullName evidence="8">Membrane protein</fullName>
    </submittedName>
</protein>
<feature type="domain" description="EamA" evidence="7">
    <location>
        <begin position="19"/>
        <end position="143"/>
    </location>
</feature>
<reference evidence="8 9" key="1">
    <citation type="journal article" date="2015" name="Genome Announc.">
        <title>Complete Genome of Geobacter pickeringii G13T, a Metal-Reducing Isolate from Sedimentary Kaolin Deposits.</title>
        <authorList>
            <person name="Badalamenti J.P."/>
            <person name="Bond D.R."/>
        </authorList>
    </citation>
    <scope>NUCLEOTIDE SEQUENCE [LARGE SCALE GENOMIC DNA]</scope>
    <source>
        <strain evidence="8 9">G13</strain>
    </source>
</reference>
<evidence type="ECO:0000256" key="1">
    <source>
        <dbReference type="ARBA" id="ARBA00004651"/>
    </source>
</evidence>
<dbReference type="InterPro" id="IPR037185">
    <property type="entry name" value="EmrE-like"/>
</dbReference>
<dbReference type="Pfam" id="PF00892">
    <property type="entry name" value="EamA"/>
    <property type="match status" value="2"/>
</dbReference>
<dbReference type="GO" id="GO:0005886">
    <property type="term" value="C:plasma membrane"/>
    <property type="evidence" value="ECO:0007669"/>
    <property type="project" value="UniProtKB-SubCell"/>
</dbReference>
<evidence type="ECO:0000256" key="5">
    <source>
        <dbReference type="ARBA" id="ARBA00023136"/>
    </source>
</evidence>
<dbReference type="KEGG" id="gpi:GPICK_13640"/>
<accession>A0A0B5BBY8</accession>
<dbReference type="AlphaFoldDB" id="A0A0B5BBY8"/>
<dbReference type="STRING" id="345632.GPICK_13640"/>
<evidence type="ECO:0000313" key="9">
    <source>
        <dbReference type="Proteomes" id="UP000057609"/>
    </source>
</evidence>
<gene>
    <name evidence="8" type="ORF">GPICK_13640</name>
</gene>
<feature type="transmembrane region" description="Helical" evidence="6">
    <location>
        <begin position="102"/>
        <end position="121"/>
    </location>
</feature>
<evidence type="ECO:0000256" key="2">
    <source>
        <dbReference type="ARBA" id="ARBA00022475"/>
    </source>
</evidence>
<dbReference type="InterPro" id="IPR051258">
    <property type="entry name" value="Diverse_Substrate_Transporter"/>
</dbReference>
<sequence>MSYARETAPMPQGKITAILVFTTLLWGGSFLFNKIGMREIPPVHFFFFRFALAALLMGIVCIPRLGRLNRQIVRRGAVVGVALAAVNLSFVLGVSGTTISRAGYLNNLFVIFIPLLSFLVWRERVDRVTFGGVALAVAGLWFLASGGAEGFNRGDFLSTVCALFIAVHIITVSRVLRDEDVYLVTFVQFATVACVGGAITLAMPWPAFRIGAAGGWSLAYCAIFPTVICFTLQNTYQRYTTPTKAGLIYTMDPVWSMLAGVFILGERLTPREFFGCMLILLAVAGPLFVRLYVEHKQRILYRLGAAGEAEEGE</sequence>
<feature type="transmembrane region" description="Helical" evidence="6">
    <location>
        <begin position="128"/>
        <end position="144"/>
    </location>
</feature>
<organism evidence="8 9">
    <name type="scientific">Geobacter pickeringii</name>
    <dbReference type="NCBI Taxonomy" id="345632"/>
    <lineage>
        <taxon>Bacteria</taxon>
        <taxon>Pseudomonadati</taxon>
        <taxon>Thermodesulfobacteriota</taxon>
        <taxon>Desulfuromonadia</taxon>
        <taxon>Geobacterales</taxon>
        <taxon>Geobacteraceae</taxon>
        <taxon>Geobacter</taxon>
    </lineage>
</organism>
<feature type="transmembrane region" description="Helical" evidence="6">
    <location>
        <begin position="12"/>
        <end position="32"/>
    </location>
</feature>
<dbReference type="PANTHER" id="PTHR42920:SF5">
    <property type="entry name" value="EAMA DOMAIN-CONTAINING PROTEIN"/>
    <property type="match status" value="1"/>
</dbReference>
<feature type="transmembrane region" description="Helical" evidence="6">
    <location>
        <begin position="44"/>
        <end position="65"/>
    </location>
</feature>
<feature type="transmembrane region" description="Helical" evidence="6">
    <location>
        <begin position="156"/>
        <end position="176"/>
    </location>
</feature>
<dbReference type="HOGENOM" id="CLU_033863_21_3_7"/>
<keyword evidence="2" id="KW-1003">Cell membrane</keyword>
<evidence type="ECO:0000259" key="7">
    <source>
        <dbReference type="Pfam" id="PF00892"/>
    </source>
</evidence>
<keyword evidence="3 6" id="KW-0812">Transmembrane</keyword>
<dbReference type="PANTHER" id="PTHR42920">
    <property type="entry name" value="OS03G0707200 PROTEIN-RELATED"/>
    <property type="match status" value="1"/>
</dbReference>
<evidence type="ECO:0000256" key="4">
    <source>
        <dbReference type="ARBA" id="ARBA00022989"/>
    </source>
</evidence>
<dbReference type="Proteomes" id="UP000057609">
    <property type="component" value="Chromosome"/>
</dbReference>
<dbReference type="EMBL" id="CP009788">
    <property type="protein sequence ID" value="AJE04253.1"/>
    <property type="molecule type" value="Genomic_DNA"/>
</dbReference>
<dbReference type="SUPFAM" id="SSF103481">
    <property type="entry name" value="Multidrug resistance efflux transporter EmrE"/>
    <property type="match status" value="2"/>
</dbReference>
<keyword evidence="4 6" id="KW-1133">Transmembrane helix</keyword>
<feature type="transmembrane region" description="Helical" evidence="6">
    <location>
        <begin position="77"/>
        <end position="96"/>
    </location>
</feature>
<feature type="transmembrane region" description="Helical" evidence="6">
    <location>
        <begin position="245"/>
        <end position="265"/>
    </location>
</feature>
<comment type="subcellular location">
    <subcellularLocation>
        <location evidence="1">Cell membrane</location>
        <topology evidence="1">Multi-pass membrane protein</topology>
    </subcellularLocation>
</comment>
<feature type="transmembrane region" description="Helical" evidence="6">
    <location>
        <begin position="183"/>
        <end position="207"/>
    </location>
</feature>
<evidence type="ECO:0000256" key="6">
    <source>
        <dbReference type="SAM" id="Phobius"/>
    </source>
</evidence>
<proteinExistence type="predicted"/>
<evidence type="ECO:0000256" key="3">
    <source>
        <dbReference type="ARBA" id="ARBA00022692"/>
    </source>
</evidence>
<name>A0A0B5BBY8_9BACT</name>
<keyword evidence="9" id="KW-1185">Reference proteome</keyword>
<feature type="transmembrane region" description="Helical" evidence="6">
    <location>
        <begin position="213"/>
        <end position="233"/>
    </location>
</feature>
<feature type="transmembrane region" description="Helical" evidence="6">
    <location>
        <begin position="271"/>
        <end position="293"/>
    </location>
</feature>
<feature type="domain" description="EamA" evidence="7">
    <location>
        <begin position="153"/>
        <end position="284"/>
    </location>
</feature>